<comment type="caution">
    <text evidence="3">The sequence shown here is derived from an EMBL/GenBank/DDBJ whole genome shotgun (WGS) entry which is preliminary data.</text>
</comment>
<dbReference type="PANTHER" id="PTHR21377">
    <property type="entry name" value="PROTEIN FAM210B, MITOCHONDRIAL"/>
    <property type="match status" value="1"/>
</dbReference>
<dbReference type="InterPro" id="IPR045866">
    <property type="entry name" value="FAM210A/B-like"/>
</dbReference>
<sequence length="178" mass="20199">MTGLRGIQFVSSLPCLQSWRNFLSKNHICTQRRIVSFRSVHVIAQLQKDKSEQSENKVTNKKTPQKELASQLLTLYGPIYLSVSIALSGVSFLSLYLLIRSGVDVTNWFRWLNDRLEEMSFGRLQLLQNISPDLGTVAVAYICHKALSPVRFPITVAATPFVARWWKNRKGKSSSTNN</sequence>
<evidence type="ECO:0000256" key="1">
    <source>
        <dbReference type="SAM" id="Phobius"/>
    </source>
</evidence>
<dbReference type="GO" id="GO:0005739">
    <property type="term" value="C:mitochondrion"/>
    <property type="evidence" value="ECO:0007669"/>
    <property type="project" value="TreeGrafter"/>
</dbReference>
<name>A0AAV9ID43_9RHOD</name>
<evidence type="ECO:0000259" key="2">
    <source>
        <dbReference type="Pfam" id="PF06916"/>
    </source>
</evidence>
<keyword evidence="1" id="KW-0472">Membrane</keyword>
<keyword evidence="4" id="KW-1185">Reference proteome</keyword>
<dbReference type="PANTHER" id="PTHR21377:SF0">
    <property type="entry name" value="PROTEIN FAM210B, MITOCHONDRIAL"/>
    <property type="match status" value="1"/>
</dbReference>
<dbReference type="AlphaFoldDB" id="A0AAV9ID43"/>
<accession>A0AAV9ID43</accession>
<proteinExistence type="predicted"/>
<dbReference type="Proteomes" id="UP001300502">
    <property type="component" value="Unassembled WGS sequence"/>
</dbReference>
<keyword evidence="1" id="KW-0812">Transmembrane</keyword>
<keyword evidence="1" id="KW-1133">Transmembrane helix</keyword>
<evidence type="ECO:0000313" key="3">
    <source>
        <dbReference type="EMBL" id="KAK4525290.1"/>
    </source>
</evidence>
<evidence type="ECO:0000313" key="4">
    <source>
        <dbReference type="Proteomes" id="UP001300502"/>
    </source>
</evidence>
<protein>
    <recommendedName>
        <fullName evidence="2">DUF1279 domain-containing protein</fullName>
    </recommendedName>
</protein>
<dbReference type="InterPro" id="IPR009688">
    <property type="entry name" value="FAM210A/B-like_dom"/>
</dbReference>
<organism evidence="3 4">
    <name type="scientific">Galdieria yellowstonensis</name>
    <dbReference type="NCBI Taxonomy" id="3028027"/>
    <lineage>
        <taxon>Eukaryota</taxon>
        <taxon>Rhodophyta</taxon>
        <taxon>Bangiophyceae</taxon>
        <taxon>Galdieriales</taxon>
        <taxon>Galdieriaceae</taxon>
        <taxon>Galdieria</taxon>
    </lineage>
</organism>
<dbReference type="Pfam" id="PF06916">
    <property type="entry name" value="FAM210A-B_dom"/>
    <property type="match status" value="1"/>
</dbReference>
<gene>
    <name evidence="3" type="ORF">GAYE_SCF09G3198</name>
</gene>
<dbReference type="EMBL" id="JANCYU010000029">
    <property type="protein sequence ID" value="KAK4525290.1"/>
    <property type="molecule type" value="Genomic_DNA"/>
</dbReference>
<feature type="transmembrane region" description="Helical" evidence="1">
    <location>
        <begin position="79"/>
        <end position="99"/>
    </location>
</feature>
<feature type="domain" description="DUF1279" evidence="2">
    <location>
        <begin position="71"/>
        <end position="161"/>
    </location>
</feature>
<reference evidence="3 4" key="1">
    <citation type="submission" date="2022-07" db="EMBL/GenBank/DDBJ databases">
        <title>Genome-wide signatures of adaptation to extreme environments.</title>
        <authorList>
            <person name="Cho C.H."/>
            <person name="Yoon H.S."/>
        </authorList>
    </citation>
    <scope>NUCLEOTIDE SEQUENCE [LARGE SCALE GENOMIC DNA]</scope>
    <source>
        <strain evidence="3 4">108.79 E11</strain>
    </source>
</reference>